<evidence type="ECO:0000313" key="18">
    <source>
        <dbReference type="EMBL" id="OGD14500.1"/>
    </source>
</evidence>
<dbReference type="Pfam" id="PF17910">
    <property type="entry name" value="FeoB_Cyto"/>
    <property type="match status" value="1"/>
</dbReference>
<feature type="domain" description="FeoB-type G" evidence="17">
    <location>
        <begin position="1"/>
        <end position="162"/>
    </location>
</feature>
<dbReference type="PROSITE" id="PS51711">
    <property type="entry name" value="G_FEOB"/>
    <property type="match status" value="1"/>
</dbReference>
<evidence type="ECO:0000256" key="16">
    <source>
        <dbReference type="RuleBase" id="RU362098"/>
    </source>
</evidence>
<evidence type="ECO:0000256" key="12">
    <source>
        <dbReference type="ARBA" id="ARBA00031200"/>
    </source>
</evidence>
<dbReference type="Pfam" id="PF07670">
    <property type="entry name" value="Gate"/>
    <property type="match status" value="2"/>
</dbReference>
<evidence type="ECO:0000256" key="2">
    <source>
        <dbReference type="ARBA" id="ARBA00022448"/>
    </source>
</evidence>
<keyword evidence="3" id="KW-1003">Cell membrane</keyword>
<comment type="similarity">
    <text evidence="16">Belongs to the TRAFAC class TrmE-Era-EngA-EngB-Septin-like GTPase superfamily. FeoB GTPase (TC 9.A.8) family.</text>
</comment>
<comment type="caution">
    <text evidence="18">The sequence shown here is derived from an EMBL/GenBank/DDBJ whole genome shotgun (WGS) entry which is preliminary data.</text>
</comment>
<dbReference type="InterPro" id="IPR003373">
    <property type="entry name" value="Fe2_transport_prot-B"/>
</dbReference>
<dbReference type="Gene3D" id="3.40.50.300">
    <property type="entry name" value="P-loop containing nucleotide triphosphate hydrolases"/>
    <property type="match status" value="1"/>
</dbReference>
<evidence type="ECO:0000256" key="4">
    <source>
        <dbReference type="ARBA" id="ARBA00022496"/>
    </source>
</evidence>
<keyword evidence="15" id="KW-0479">Metal-binding</keyword>
<dbReference type="GO" id="GO:0046872">
    <property type="term" value="F:metal ion binding"/>
    <property type="evidence" value="ECO:0007669"/>
    <property type="project" value="UniProtKB-KW"/>
</dbReference>
<protein>
    <recommendedName>
        <fullName evidence="12 13">Ferrous iron transport protein B</fullName>
    </recommendedName>
</protein>
<keyword evidence="5 16" id="KW-0812">Transmembrane</keyword>
<evidence type="ECO:0000256" key="13">
    <source>
        <dbReference type="NCBIfam" id="TIGR00437"/>
    </source>
</evidence>
<proteinExistence type="inferred from homology"/>
<dbReference type="NCBIfam" id="TIGR00437">
    <property type="entry name" value="feoB"/>
    <property type="match status" value="1"/>
</dbReference>
<keyword evidence="11 16" id="KW-0472">Membrane</keyword>
<feature type="transmembrane region" description="Helical" evidence="16">
    <location>
        <begin position="385"/>
        <end position="407"/>
    </location>
</feature>
<dbReference type="STRING" id="1797291.A2V47_05290"/>
<evidence type="ECO:0000256" key="1">
    <source>
        <dbReference type="ARBA" id="ARBA00004651"/>
    </source>
</evidence>
<dbReference type="Gene3D" id="1.10.287.1770">
    <property type="match status" value="1"/>
</dbReference>
<feature type="transmembrane region" description="Helical" evidence="16">
    <location>
        <begin position="535"/>
        <end position="555"/>
    </location>
</feature>
<dbReference type="AlphaFoldDB" id="A0A1F5A7G7"/>
<dbReference type="Pfam" id="PF02421">
    <property type="entry name" value="FeoB_N"/>
    <property type="match status" value="1"/>
</dbReference>
<feature type="binding site" evidence="14">
    <location>
        <begin position="113"/>
        <end position="116"/>
    </location>
    <ligand>
        <name>GTP</name>
        <dbReference type="ChEBI" id="CHEBI:37565"/>
        <label>1</label>
    </ligand>
</feature>
<evidence type="ECO:0000259" key="17">
    <source>
        <dbReference type="PROSITE" id="PS51711"/>
    </source>
</evidence>
<feature type="transmembrane region" description="Helical" evidence="16">
    <location>
        <begin position="585"/>
        <end position="606"/>
    </location>
</feature>
<evidence type="ECO:0000256" key="10">
    <source>
        <dbReference type="ARBA" id="ARBA00023134"/>
    </source>
</evidence>
<evidence type="ECO:0000313" key="19">
    <source>
        <dbReference type="Proteomes" id="UP000177701"/>
    </source>
</evidence>
<dbReference type="InterPro" id="IPR050860">
    <property type="entry name" value="FeoB_GTPase"/>
</dbReference>
<feature type="transmembrane region" description="Helical" evidence="16">
    <location>
        <begin position="284"/>
        <end position="302"/>
    </location>
</feature>
<keyword evidence="7 16" id="KW-1133">Transmembrane helix</keyword>
<keyword evidence="2 16" id="KW-0813">Transport</keyword>
<dbReference type="Proteomes" id="UP000177701">
    <property type="component" value="Unassembled WGS sequence"/>
</dbReference>
<dbReference type="InterPro" id="IPR005225">
    <property type="entry name" value="Small_GTP-bd"/>
</dbReference>
<evidence type="ECO:0000256" key="8">
    <source>
        <dbReference type="ARBA" id="ARBA00023004"/>
    </source>
</evidence>
<evidence type="ECO:0000256" key="9">
    <source>
        <dbReference type="ARBA" id="ARBA00023065"/>
    </source>
</evidence>
<sequence length="636" mass="71097">MKIALMGQPNSGKSTIFNSVAGYKAVTSNFPGKTVQYTLTKFNLFGQAIELVDLPGTYSLTSFDLAELEARKYLLNGNVDIVINVIDASLLSRSLELTLQLLELKVPMVICLNMIDEAVRKGIKIDIEKLSKILGVPVVSAIAVKGKGIKELFSTAYKRGEKKKIGKTLNFSKDVEEVIEKLSAQIKEKQISKEFNVPERFLAIKYLENDRYFMEDFKNRDKKIFKEINYFQNLLKEVHGRPSDVVISSERHHLSMNTYESVVSLTKPQVSLINYLDNVLMHPILGYISLGLIFYLFFNLIFGMGKIAEEPLLDYFYRLIPLVGKSINTDTLLFSVISGIIQGLAGGIAIVLPYLFPFLFGLAILEDLGYLPRIAFLLDAFLHKIGLHGKAIIPFILGYGCTVPAIMATRILESERDRFIASVLATMIPCAARMTIIFALVAFYISPQAALAVYILNIIVIIISGKILSRLLPEVTPGMILEIPAYHIPSIKVALAKTWLRMKEFIFVAWPLLIVGSTILSLLQYYKMDMVVNKFFSPLTSLLGLPVVVGTTLIFGVLRKELSMLMLIQAIGTSNVAAVMSTTQIMTFTIFVIFYVPCVATIAVLWKEIGSKRTLFTVFFTFLLAVILATITRFVY</sequence>
<feature type="transmembrane region" description="Helical" evidence="16">
    <location>
        <begin position="332"/>
        <end position="365"/>
    </location>
</feature>
<keyword evidence="4 16" id="KW-0410">Iron transport</keyword>
<name>A0A1F5A7G7_9BACT</name>
<dbReference type="SUPFAM" id="SSF52540">
    <property type="entry name" value="P-loop containing nucleoside triphosphate hydrolases"/>
    <property type="match status" value="1"/>
</dbReference>
<feature type="binding site" evidence="15">
    <location>
        <position position="18"/>
    </location>
    <ligand>
        <name>Mg(2+)</name>
        <dbReference type="ChEBI" id="CHEBI:18420"/>
        <label>2</label>
    </ligand>
</feature>
<evidence type="ECO:0000256" key="11">
    <source>
        <dbReference type="ARBA" id="ARBA00023136"/>
    </source>
</evidence>
<feature type="transmembrane region" description="Helical" evidence="16">
    <location>
        <begin position="419"/>
        <end position="445"/>
    </location>
</feature>
<dbReference type="EMBL" id="MEYH01000083">
    <property type="protein sequence ID" value="OGD14500.1"/>
    <property type="molecule type" value="Genomic_DNA"/>
</dbReference>
<organism evidence="18 19">
    <name type="scientific">Candidatus Sediminicultor quintus</name>
    <dbReference type="NCBI Taxonomy" id="1797291"/>
    <lineage>
        <taxon>Bacteria</taxon>
        <taxon>Pseudomonadati</taxon>
        <taxon>Atribacterota</taxon>
        <taxon>Candidatus Phoenicimicrobiia</taxon>
        <taxon>Candidatus Pheonicimicrobiales</taxon>
        <taxon>Candidatus Phoenicimicrobiaceae</taxon>
        <taxon>Candidatus Sediminicultor</taxon>
    </lineage>
</organism>
<dbReference type="InterPro" id="IPR041069">
    <property type="entry name" value="FeoB_Cyto"/>
</dbReference>
<dbReference type="InterPro" id="IPR011642">
    <property type="entry name" value="Gate_dom"/>
</dbReference>
<evidence type="ECO:0000256" key="7">
    <source>
        <dbReference type="ARBA" id="ARBA00022989"/>
    </source>
</evidence>
<feature type="transmembrane region" description="Helical" evidence="16">
    <location>
        <begin position="451"/>
        <end position="469"/>
    </location>
</feature>
<feature type="binding site" evidence="15">
    <location>
        <position position="22"/>
    </location>
    <ligand>
        <name>Mg(2+)</name>
        <dbReference type="ChEBI" id="CHEBI:18420"/>
        <label>1</label>
    </ligand>
</feature>
<dbReference type="InterPro" id="IPR030389">
    <property type="entry name" value="G_FEOB_dom"/>
</dbReference>
<dbReference type="InterPro" id="IPR011640">
    <property type="entry name" value="Fe2_transport_prot_B_C"/>
</dbReference>
<evidence type="ECO:0000256" key="3">
    <source>
        <dbReference type="ARBA" id="ARBA00022475"/>
    </source>
</evidence>
<feature type="binding site" evidence="14">
    <location>
        <begin position="7"/>
        <end position="14"/>
    </location>
    <ligand>
        <name>GTP</name>
        <dbReference type="ChEBI" id="CHEBI:37565"/>
        <label>1</label>
    </ligand>
</feature>
<evidence type="ECO:0000256" key="5">
    <source>
        <dbReference type="ARBA" id="ARBA00022692"/>
    </source>
</evidence>
<keyword evidence="15" id="KW-0460">Magnesium</keyword>
<dbReference type="GO" id="GO:0015093">
    <property type="term" value="F:ferrous iron transmembrane transporter activity"/>
    <property type="evidence" value="ECO:0007669"/>
    <property type="project" value="UniProtKB-UniRule"/>
</dbReference>
<comment type="function">
    <text evidence="16">Probable transporter of a GTP-driven Fe(2+) uptake system.</text>
</comment>
<evidence type="ECO:0000256" key="6">
    <source>
        <dbReference type="ARBA" id="ARBA00022741"/>
    </source>
</evidence>
<keyword evidence="10 14" id="KW-0342">GTP-binding</keyword>
<comment type="subcellular location">
    <subcellularLocation>
        <location evidence="16">Cell inner membrane</location>
        <topology evidence="16">Multi-pass membrane protein</topology>
    </subcellularLocation>
    <subcellularLocation>
        <location evidence="1">Cell membrane</location>
        <topology evidence="1">Multi-pass membrane protein</topology>
    </subcellularLocation>
</comment>
<dbReference type="PANTHER" id="PTHR43185:SF1">
    <property type="entry name" value="FE(2+) TRANSPORTER FEOB"/>
    <property type="match status" value="1"/>
</dbReference>
<feature type="binding site" evidence="15">
    <location>
        <position position="19"/>
    </location>
    <ligand>
        <name>Mg(2+)</name>
        <dbReference type="ChEBI" id="CHEBI:18420"/>
        <label>2</label>
    </ligand>
</feature>
<dbReference type="PANTHER" id="PTHR43185">
    <property type="entry name" value="FERROUS IRON TRANSPORT PROTEIN B"/>
    <property type="match status" value="1"/>
</dbReference>
<keyword evidence="6 14" id="KW-0547">Nucleotide-binding</keyword>
<dbReference type="NCBIfam" id="TIGR00231">
    <property type="entry name" value="small_GTP"/>
    <property type="match status" value="1"/>
</dbReference>
<feature type="binding site" evidence="14">
    <location>
        <begin position="53"/>
        <end position="56"/>
    </location>
    <ligand>
        <name>GTP</name>
        <dbReference type="ChEBI" id="CHEBI:37565"/>
        <label>1</label>
    </ligand>
</feature>
<keyword evidence="8 16" id="KW-0408">Iron</keyword>
<evidence type="ECO:0000256" key="14">
    <source>
        <dbReference type="PIRSR" id="PIRSR603373-1"/>
    </source>
</evidence>
<keyword evidence="9" id="KW-0406">Ion transport</keyword>
<feature type="transmembrane region" description="Helical" evidence="16">
    <location>
        <begin position="505"/>
        <end position="523"/>
    </location>
</feature>
<dbReference type="CDD" id="cd01879">
    <property type="entry name" value="FeoB"/>
    <property type="match status" value="1"/>
</dbReference>
<dbReference type="Pfam" id="PF07664">
    <property type="entry name" value="FeoB_C"/>
    <property type="match status" value="1"/>
</dbReference>
<gene>
    <name evidence="18" type="ORF">A2V47_05290</name>
</gene>
<feature type="transmembrane region" description="Helical" evidence="16">
    <location>
        <begin position="615"/>
        <end position="635"/>
    </location>
</feature>
<evidence type="ECO:0000256" key="15">
    <source>
        <dbReference type="PIRSR" id="PIRSR603373-2"/>
    </source>
</evidence>
<dbReference type="GO" id="GO:0005525">
    <property type="term" value="F:GTP binding"/>
    <property type="evidence" value="ECO:0007669"/>
    <property type="project" value="UniProtKB-KW"/>
</dbReference>
<reference evidence="18 19" key="1">
    <citation type="journal article" date="2016" name="Nat. Commun.">
        <title>Thousands of microbial genomes shed light on interconnected biogeochemical processes in an aquifer system.</title>
        <authorList>
            <person name="Anantharaman K."/>
            <person name="Brown C.T."/>
            <person name="Hug L.A."/>
            <person name="Sharon I."/>
            <person name="Castelle C.J."/>
            <person name="Probst A.J."/>
            <person name="Thomas B.C."/>
            <person name="Singh A."/>
            <person name="Wilkins M.J."/>
            <person name="Karaoz U."/>
            <person name="Brodie E.L."/>
            <person name="Williams K.H."/>
            <person name="Hubbard S.S."/>
            <person name="Banfield J.F."/>
        </authorList>
    </citation>
    <scope>NUCLEOTIDE SEQUENCE [LARGE SCALE GENOMIC DNA]</scope>
</reference>
<dbReference type="GO" id="GO:0005886">
    <property type="term" value="C:plasma membrane"/>
    <property type="evidence" value="ECO:0007669"/>
    <property type="project" value="UniProtKB-SubCell"/>
</dbReference>
<accession>A0A1F5A7G7</accession>
<dbReference type="InterPro" id="IPR027417">
    <property type="entry name" value="P-loop_NTPase"/>
</dbReference>